<dbReference type="Proteomes" id="UP001431783">
    <property type="component" value="Unassembled WGS sequence"/>
</dbReference>
<protein>
    <submittedName>
        <fullName evidence="1">Uncharacterized protein</fullName>
    </submittedName>
</protein>
<evidence type="ECO:0000313" key="1">
    <source>
        <dbReference type="EMBL" id="KAK9887246.1"/>
    </source>
</evidence>
<evidence type="ECO:0000313" key="2">
    <source>
        <dbReference type="Proteomes" id="UP001431783"/>
    </source>
</evidence>
<dbReference type="AlphaFoldDB" id="A0AAW1UUU1"/>
<name>A0AAW1UUU1_9CUCU</name>
<accession>A0AAW1UUU1</accession>
<comment type="caution">
    <text evidence="1">The sequence shown here is derived from an EMBL/GenBank/DDBJ whole genome shotgun (WGS) entry which is preliminary data.</text>
</comment>
<sequence length="81" mass="9810">MKVKDKPSEISDEEEDADSYKRIGKRNIRRPVWMNEYDMSEGDMCFFTNEEELISMEDVLRENNTWIEVTWPENNNNKFLK</sequence>
<dbReference type="EMBL" id="JARQZJ010000106">
    <property type="protein sequence ID" value="KAK9887246.1"/>
    <property type="molecule type" value="Genomic_DNA"/>
</dbReference>
<proteinExistence type="predicted"/>
<gene>
    <name evidence="1" type="ORF">WA026_021097</name>
</gene>
<reference evidence="1 2" key="1">
    <citation type="submission" date="2023-03" db="EMBL/GenBank/DDBJ databases">
        <title>Genome insight into feeding habits of ladybird beetles.</title>
        <authorList>
            <person name="Li H.-S."/>
            <person name="Huang Y.-H."/>
            <person name="Pang H."/>
        </authorList>
    </citation>
    <scope>NUCLEOTIDE SEQUENCE [LARGE SCALE GENOMIC DNA]</scope>
    <source>
        <strain evidence="1">SYSU_2023b</strain>
        <tissue evidence="1">Whole body</tissue>
    </source>
</reference>
<organism evidence="1 2">
    <name type="scientific">Henosepilachna vigintioctopunctata</name>
    <dbReference type="NCBI Taxonomy" id="420089"/>
    <lineage>
        <taxon>Eukaryota</taxon>
        <taxon>Metazoa</taxon>
        <taxon>Ecdysozoa</taxon>
        <taxon>Arthropoda</taxon>
        <taxon>Hexapoda</taxon>
        <taxon>Insecta</taxon>
        <taxon>Pterygota</taxon>
        <taxon>Neoptera</taxon>
        <taxon>Endopterygota</taxon>
        <taxon>Coleoptera</taxon>
        <taxon>Polyphaga</taxon>
        <taxon>Cucujiformia</taxon>
        <taxon>Coccinelloidea</taxon>
        <taxon>Coccinellidae</taxon>
        <taxon>Epilachninae</taxon>
        <taxon>Epilachnini</taxon>
        <taxon>Henosepilachna</taxon>
    </lineage>
</organism>
<keyword evidence="2" id="KW-1185">Reference proteome</keyword>